<name>A0AAD7JKU5_9AGAR</name>
<protein>
    <recommendedName>
        <fullName evidence="3">F-box domain-containing protein</fullName>
    </recommendedName>
</protein>
<reference evidence="1" key="1">
    <citation type="submission" date="2023-03" db="EMBL/GenBank/DDBJ databases">
        <title>Massive genome expansion in bonnet fungi (Mycena s.s.) driven by repeated elements and novel gene families across ecological guilds.</title>
        <authorList>
            <consortium name="Lawrence Berkeley National Laboratory"/>
            <person name="Harder C.B."/>
            <person name="Miyauchi S."/>
            <person name="Viragh M."/>
            <person name="Kuo A."/>
            <person name="Thoen E."/>
            <person name="Andreopoulos B."/>
            <person name="Lu D."/>
            <person name="Skrede I."/>
            <person name="Drula E."/>
            <person name="Henrissat B."/>
            <person name="Morin E."/>
            <person name="Kohler A."/>
            <person name="Barry K."/>
            <person name="LaButti K."/>
            <person name="Morin E."/>
            <person name="Salamov A."/>
            <person name="Lipzen A."/>
            <person name="Mereny Z."/>
            <person name="Hegedus B."/>
            <person name="Baldrian P."/>
            <person name="Stursova M."/>
            <person name="Weitz H."/>
            <person name="Taylor A."/>
            <person name="Grigoriev I.V."/>
            <person name="Nagy L.G."/>
            <person name="Martin F."/>
            <person name="Kauserud H."/>
        </authorList>
    </citation>
    <scope>NUCLEOTIDE SEQUENCE</scope>
    <source>
        <strain evidence="1">CBHHK182m</strain>
    </source>
</reference>
<organism evidence="1 2">
    <name type="scientific">Mycena metata</name>
    <dbReference type="NCBI Taxonomy" id="1033252"/>
    <lineage>
        <taxon>Eukaryota</taxon>
        <taxon>Fungi</taxon>
        <taxon>Dikarya</taxon>
        <taxon>Basidiomycota</taxon>
        <taxon>Agaricomycotina</taxon>
        <taxon>Agaricomycetes</taxon>
        <taxon>Agaricomycetidae</taxon>
        <taxon>Agaricales</taxon>
        <taxon>Marasmiineae</taxon>
        <taxon>Mycenaceae</taxon>
        <taxon>Mycena</taxon>
    </lineage>
</organism>
<gene>
    <name evidence="1" type="ORF">B0H16DRAFT_369434</name>
</gene>
<dbReference type="AlphaFoldDB" id="A0AAD7JKU5"/>
<dbReference type="Proteomes" id="UP001215598">
    <property type="component" value="Unassembled WGS sequence"/>
</dbReference>
<dbReference type="EMBL" id="JARKIB010000023">
    <property type="protein sequence ID" value="KAJ7766650.1"/>
    <property type="molecule type" value="Genomic_DNA"/>
</dbReference>
<sequence length="397" mass="44211">MARGGRARRAQPAQELMDSVRLPQELIDAIIDEFDVSLTDIKNTRIFPDRNTLKSCALVSRAFVLPSQKKLFSIVTTLCAGWDGTPDERLRLFSKLLVSRPHIGQYVRTLTLAYRCARSKSLDYVLNSLPNLKTLLLHPWDELRGPNWDKPPEFPKHHRDSFIALFSQPSLRSLSLRKHQFSNAFELQSLFSNSVGLEELELLHIKLADVSALDSPNGRPHSPRVVLKSLNLAGMSISVIDALLEGFTAVDISHLHSLCCDRFHPSLFQVARTIRDLTLIASTRQFAALYPEQSCLIPPSSLQSLSLIVDTLANVPLLINRLGTLKATPTLKRISISSYLIGPSYLPQIESLLLEASSLEDICINFRNNGAEIEAMIRASLPTIDAKGILKISFGKS</sequence>
<proteinExistence type="predicted"/>
<evidence type="ECO:0000313" key="1">
    <source>
        <dbReference type="EMBL" id="KAJ7766650.1"/>
    </source>
</evidence>
<accession>A0AAD7JKU5</accession>
<keyword evidence="2" id="KW-1185">Reference proteome</keyword>
<evidence type="ECO:0000313" key="2">
    <source>
        <dbReference type="Proteomes" id="UP001215598"/>
    </source>
</evidence>
<comment type="caution">
    <text evidence="1">The sequence shown here is derived from an EMBL/GenBank/DDBJ whole genome shotgun (WGS) entry which is preliminary data.</text>
</comment>
<evidence type="ECO:0008006" key="3">
    <source>
        <dbReference type="Google" id="ProtNLM"/>
    </source>
</evidence>
<dbReference type="SUPFAM" id="SSF52047">
    <property type="entry name" value="RNI-like"/>
    <property type="match status" value="1"/>
</dbReference>